<organism evidence="1 2">
    <name type="scientific">Galerina marginata (strain CBS 339.88)</name>
    <dbReference type="NCBI Taxonomy" id="685588"/>
    <lineage>
        <taxon>Eukaryota</taxon>
        <taxon>Fungi</taxon>
        <taxon>Dikarya</taxon>
        <taxon>Basidiomycota</taxon>
        <taxon>Agaricomycotina</taxon>
        <taxon>Agaricomycetes</taxon>
        <taxon>Agaricomycetidae</taxon>
        <taxon>Agaricales</taxon>
        <taxon>Agaricineae</taxon>
        <taxon>Strophariaceae</taxon>
        <taxon>Galerina</taxon>
    </lineage>
</organism>
<accession>A0A067STU7</accession>
<dbReference type="HOGENOM" id="CLU_2197179_0_0_1"/>
<name>A0A067STU7_GALM3</name>
<evidence type="ECO:0000313" key="1">
    <source>
        <dbReference type="EMBL" id="KDR71129.1"/>
    </source>
</evidence>
<dbReference type="EMBL" id="KL142394">
    <property type="protein sequence ID" value="KDR71129.1"/>
    <property type="molecule type" value="Genomic_DNA"/>
</dbReference>
<dbReference type="Proteomes" id="UP000027222">
    <property type="component" value="Unassembled WGS sequence"/>
</dbReference>
<gene>
    <name evidence="1" type="ORF">GALMADRAFT_229773</name>
</gene>
<protein>
    <submittedName>
        <fullName evidence="1">Uncharacterized protein</fullName>
    </submittedName>
</protein>
<keyword evidence="2" id="KW-1185">Reference proteome</keyword>
<evidence type="ECO:0000313" key="2">
    <source>
        <dbReference type="Proteomes" id="UP000027222"/>
    </source>
</evidence>
<reference evidence="2" key="1">
    <citation type="journal article" date="2014" name="Proc. Natl. Acad. Sci. U.S.A.">
        <title>Extensive sampling of basidiomycete genomes demonstrates inadequacy of the white-rot/brown-rot paradigm for wood decay fungi.</title>
        <authorList>
            <person name="Riley R."/>
            <person name="Salamov A.A."/>
            <person name="Brown D.W."/>
            <person name="Nagy L.G."/>
            <person name="Floudas D."/>
            <person name="Held B.W."/>
            <person name="Levasseur A."/>
            <person name="Lombard V."/>
            <person name="Morin E."/>
            <person name="Otillar R."/>
            <person name="Lindquist E.A."/>
            <person name="Sun H."/>
            <person name="LaButti K.M."/>
            <person name="Schmutz J."/>
            <person name="Jabbour D."/>
            <person name="Luo H."/>
            <person name="Baker S.E."/>
            <person name="Pisabarro A.G."/>
            <person name="Walton J.D."/>
            <person name="Blanchette R.A."/>
            <person name="Henrissat B."/>
            <person name="Martin F."/>
            <person name="Cullen D."/>
            <person name="Hibbett D.S."/>
            <person name="Grigoriev I.V."/>
        </authorList>
    </citation>
    <scope>NUCLEOTIDE SEQUENCE [LARGE SCALE GENOMIC DNA]</scope>
    <source>
        <strain evidence="2">CBS 339.88</strain>
    </source>
</reference>
<proteinExistence type="predicted"/>
<dbReference type="AlphaFoldDB" id="A0A067STU7"/>
<sequence length="108" mass="12409">MDTRRLEDWTTWLTASSSFEIDWRTSGHRRISSDELDWIQFNSLPLMSSLFLETSPGTFYQGSSACFPAVNPSRDPVVNVILDSTLLLNNYRLEAQPQVPWVGRIESR</sequence>